<gene>
    <name evidence="3" type="ORF">DAEQUDRAFT_462178</name>
</gene>
<sequence length="312" mass="34625">MIIQHDLYITPWCSSASGLQYSARSFKLKSQQSQLVLESIPRADDHATIFHFSPMSVCDIRSPRVSNTGVPSGTATAVYDVFYHALANCPFVCLSFALRVALTCMAIVFALALLPFMFLSSVVEWAGVIWTEPLFRQPPPLGLEAEPEFTDDEDSRDSDSTLSRGGTSLFASSNFRSHRSQEAGPYPYHLSEPSMIFDYDISRHPWSSVDRNSAFGWPGYAATEPDAAATFMTSSWSAPCSLSRGGYSSSASSYYVYRSSGEERSVSRESETRGECVRADDGKHRLGGLRKLGKKIRRRVGSRRRDADRMDS</sequence>
<protein>
    <recommendedName>
        <fullName evidence="5">Transmembrane protein</fullName>
    </recommendedName>
</protein>
<evidence type="ECO:0000313" key="3">
    <source>
        <dbReference type="EMBL" id="KZT73282.1"/>
    </source>
</evidence>
<evidence type="ECO:0000313" key="4">
    <source>
        <dbReference type="Proteomes" id="UP000076727"/>
    </source>
</evidence>
<keyword evidence="2" id="KW-0472">Membrane</keyword>
<dbReference type="EMBL" id="KV429037">
    <property type="protein sequence ID" value="KZT73282.1"/>
    <property type="molecule type" value="Genomic_DNA"/>
</dbReference>
<reference evidence="3 4" key="1">
    <citation type="journal article" date="2016" name="Mol. Biol. Evol.">
        <title>Comparative Genomics of Early-Diverging Mushroom-Forming Fungi Provides Insights into the Origins of Lignocellulose Decay Capabilities.</title>
        <authorList>
            <person name="Nagy L.G."/>
            <person name="Riley R."/>
            <person name="Tritt A."/>
            <person name="Adam C."/>
            <person name="Daum C."/>
            <person name="Floudas D."/>
            <person name="Sun H."/>
            <person name="Yadav J.S."/>
            <person name="Pangilinan J."/>
            <person name="Larsson K.H."/>
            <person name="Matsuura K."/>
            <person name="Barry K."/>
            <person name="Labutti K."/>
            <person name="Kuo R."/>
            <person name="Ohm R.A."/>
            <person name="Bhattacharya S.S."/>
            <person name="Shirouzu T."/>
            <person name="Yoshinaga Y."/>
            <person name="Martin F.M."/>
            <person name="Grigoriev I.V."/>
            <person name="Hibbett D.S."/>
        </authorList>
    </citation>
    <scope>NUCLEOTIDE SEQUENCE [LARGE SCALE GENOMIC DNA]</scope>
    <source>
        <strain evidence="3 4">L-15889</strain>
    </source>
</reference>
<keyword evidence="4" id="KW-1185">Reference proteome</keyword>
<dbReference type="AlphaFoldDB" id="A0A165TDG9"/>
<evidence type="ECO:0008006" key="5">
    <source>
        <dbReference type="Google" id="ProtNLM"/>
    </source>
</evidence>
<keyword evidence="2" id="KW-1133">Transmembrane helix</keyword>
<name>A0A165TDG9_9APHY</name>
<evidence type="ECO:0000256" key="2">
    <source>
        <dbReference type="SAM" id="Phobius"/>
    </source>
</evidence>
<accession>A0A165TDG9</accession>
<organism evidence="3 4">
    <name type="scientific">Daedalea quercina L-15889</name>
    <dbReference type="NCBI Taxonomy" id="1314783"/>
    <lineage>
        <taxon>Eukaryota</taxon>
        <taxon>Fungi</taxon>
        <taxon>Dikarya</taxon>
        <taxon>Basidiomycota</taxon>
        <taxon>Agaricomycotina</taxon>
        <taxon>Agaricomycetes</taxon>
        <taxon>Polyporales</taxon>
        <taxon>Fomitopsis</taxon>
    </lineage>
</organism>
<evidence type="ECO:0000256" key="1">
    <source>
        <dbReference type="SAM" id="MobiDB-lite"/>
    </source>
</evidence>
<feature type="region of interest" description="Disordered" evidence="1">
    <location>
        <begin position="141"/>
        <end position="169"/>
    </location>
</feature>
<feature type="transmembrane region" description="Helical" evidence="2">
    <location>
        <begin position="96"/>
        <end position="119"/>
    </location>
</feature>
<keyword evidence="2" id="KW-0812">Transmembrane</keyword>
<feature type="compositionally biased region" description="Acidic residues" evidence="1">
    <location>
        <begin position="145"/>
        <end position="156"/>
    </location>
</feature>
<proteinExistence type="predicted"/>
<dbReference type="Proteomes" id="UP000076727">
    <property type="component" value="Unassembled WGS sequence"/>
</dbReference>